<protein>
    <submittedName>
        <fullName evidence="1">Uncharacterized protein</fullName>
    </submittedName>
</protein>
<reference evidence="1" key="1">
    <citation type="submission" date="2020-05" db="EMBL/GenBank/DDBJ databases">
        <title>Large-scale comparative analyses of tick genomes elucidate their genetic diversity and vector capacities.</title>
        <authorList>
            <person name="Jia N."/>
            <person name="Wang J."/>
            <person name="Shi W."/>
            <person name="Du L."/>
            <person name="Sun Y."/>
            <person name="Zhan W."/>
            <person name="Jiang J."/>
            <person name="Wang Q."/>
            <person name="Zhang B."/>
            <person name="Ji P."/>
            <person name="Sakyi L.B."/>
            <person name="Cui X."/>
            <person name="Yuan T."/>
            <person name="Jiang B."/>
            <person name="Yang W."/>
            <person name="Lam T.T.-Y."/>
            <person name="Chang Q."/>
            <person name="Ding S."/>
            <person name="Wang X."/>
            <person name="Zhu J."/>
            <person name="Ruan X."/>
            <person name="Zhao L."/>
            <person name="Wei J."/>
            <person name="Que T."/>
            <person name="Du C."/>
            <person name="Cheng J."/>
            <person name="Dai P."/>
            <person name="Han X."/>
            <person name="Huang E."/>
            <person name="Gao Y."/>
            <person name="Liu J."/>
            <person name="Shao H."/>
            <person name="Ye R."/>
            <person name="Li L."/>
            <person name="Wei W."/>
            <person name="Wang X."/>
            <person name="Wang C."/>
            <person name="Yang T."/>
            <person name="Huo Q."/>
            <person name="Li W."/>
            <person name="Guo W."/>
            <person name="Chen H."/>
            <person name="Zhou L."/>
            <person name="Ni X."/>
            <person name="Tian J."/>
            <person name="Zhou Y."/>
            <person name="Sheng Y."/>
            <person name="Liu T."/>
            <person name="Pan Y."/>
            <person name="Xia L."/>
            <person name="Li J."/>
            <person name="Zhao F."/>
            <person name="Cao W."/>
        </authorList>
    </citation>
    <scope>NUCLEOTIDE SEQUENCE</scope>
    <source>
        <strain evidence="1">Hyas-2018</strain>
    </source>
</reference>
<organism evidence="1 2">
    <name type="scientific">Hyalomma asiaticum</name>
    <name type="common">Tick</name>
    <dbReference type="NCBI Taxonomy" id="266040"/>
    <lineage>
        <taxon>Eukaryota</taxon>
        <taxon>Metazoa</taxon>
        <taxon>Ecdysozoa</taxon>
        <taxon>Arthropoda</taxon>
        <taxon>Chelicerata</taxon>
        <taxon>Arachnida</taxon>
        <taxon>Acari</taxon>
        <taxon>Parasitiformes</taxon>
        <taxon>Ixodida</taxon>
        <taxon>Ixodoidea</taxon>
        <taxon>Ixodidae</taxon>
        <taxon>Hyalomminae</taxon>
        <taxon>Hyalomma</taxon>
    </lineage>
</organism>
<sequence>MNTTGYDYVPRSRAPEQPTYDLHRHDYPQNAFNQRHDMVSSWEDHRQYAEPSPKSGDMREVPPCFHCGVRGHVVRFCAERRRAHSRYYEQPPPVPRWNCQRSSVRWIRDSYFGNGFQQNSRSYTSFGNGF</sequence>
<comment type="caution">
    <text evidence="1">The sequence shown here is derived from an EMBL/GenBank/DDBJ whole genome shotgun (WGS) entry which is preliminary data.</text>
</comment>
<accession>A0ACB7RRI7</accession>
<name>A0ACB7RRI7_HYAAI</name>
<evidence type="ECO:0000313" key="1">
    <source>
        <dbReference type="EMBL" id="KAH6924064.1"/>
    </source>
</evidence>
<gene>
    <name evidence="1" type="ORF">HPB50_011014</name>
</gene>
<dbReference type="EMBL" id="CM023488">
    <property type="protein sequence ID" value="KAH6924064.1"/>
    <property type="molecule type" value="Genomic_DNA"/>
</dbReference>
<keyword evidence="2" id="KW-1185">Reference proteome</keyword>
<evidence type="ECO:0000313" key="2">
    <source>
        <dbReference type="Proteomes" id="UP000821845"/>
    </source>
</evidence>
<dbReference type="Proteomes" id="UP000821845">
    <property type="component" value="Chromosome 8"/>
</dbReference>
<proteinExistence type="predicted"/>